<feature type="compositionally biased region" description="Low complexity" evidence="1">
    <location>
        <begin position="170"/>
        <end position="190"/>
    </location>
</feature>
<gene>
    <name evidence="2" type="ORF">TSUD_375320</name>
</gene>
<reference evidence="3" key="1">
    <citation type="journal article" date="2017" name="Front. Plant Sci.">
        <title>Climate Clever Clovers: New Paradigm to Reduce the Environmental Footprint of Ruminants by Breeding Low Methanogenic Forages Utilizing Haplotype Variation.</title>
        <authorList>
            <person name="Kaur P."/>
            <person name="Appels R."/>
            <person name="Bayer P.E."/>
            <person name="Keeble-Gagnere G."/>
            <person name="Wang J."/>
            <person name="Hirakawa H."/>
            <person name="Shirasawa K."/>
            <person name="Vercoe P."/>
            <person name="Stefanova K."/>
            <person name="Durmic Z."/>
            <person name="Nichols P."/>
            <person name="Revell C."/>
            <person name="Isobe S.N."/>
            <person name="Edwards D."/>
            <person name="Erskine W."/>
        </authorList>
    </citation>
    <scope>NUCLEOTIDE SEQUENCE [LARGE SCALE GENOMIC DNA]</scope>
    <source>
        <strain evidence="3">cv. Daliak</strain>
    </source>
</reference>
<protein>
    <submittedName>
        <fullName evidence="2">Uncharacterized protein</fullName>
    </submittedName>
</protein>
<name>A0A2Z6NL73_TRISU</name>
<feature type="region of interest" description="Disordered" evidence="1">
    <location>
        <begin position="1"/>
        <end position="42"/>
    </location>
</feature>
<dbReference type="Proteomes" id="UP000242715">
    <property type="component" value="Unassembled WGS sequence"/>
</dbReference>
<feature type="region of interest" description="Disordered" evidence="1">
    <location>
        <begin position="488"/>
        <end position="512"/>
    </location>
</feature>
<evidence type="ECO:0000313" key="3">
    <source>
        <dbReference type="Proteomes" id="UP000242715"/>
    </source>
</evidence>
<organism evidence="2 3">
    <name type="scientific">Trifolium subterraneum</name>
    <name type="common">Subterranean clover</name>
    <dbReference type="NCBI Taxonomy" id="3900"/>
    <lineage>
        <taxon>Eukaryota</taxon>
        <taxon>Viridiplantae</taxon>
        <taxon>Streptophyta</taxon>
        <taxon>Embryophyta</taxon>
        <taxon>Tracheophyta</taxon>
        <taxon>Spermatophyta</taxon>
        <taxon>Magnoliopsida</taxon>
        <taxon>eudicotyledons</taxon>
        <taxon>Gunneridae</taxon>
        <taxon>Pentapetalae</taxon>
        <taxon>rosids</taxon>
        <taxon>fabids</taxon>
        <taxon>Fabales</taxon>
        <taxon>Fabaceae</taxon>
        <taxon>Papilionoideae</taxon>
        <taxon>50 kb inversion clade</taxon>
        <taxon>NPAAA clade</taxon>
        <taxon>Hologalegina</taxon>
        <taxon>IRL clade</taxon>
        <taxon>Trifolieae</taxon>
        <taxon>Trifolium</taxon>
    </lineage>
</organism>
<sequence length="512" mass="57451">MARTKNTGRRTTITPPSHAQTLASPPPPSENISLPTPPSSPQNIIHISTDFSLTHLTEQPSVELGSPEKIIAETIVEMSKLNTPIDVSQSIQTTPCSSKPKPPVNLVYSKSKSKSTNTPNVRRSARIQSGIGTKKSVVDSTIYVLNNSDSETDTESPIRPTKPLSQIIEPSKSSLTTKSAPTKSKSPSKSFIKHLQNYLSHQNKETPSSNAEEEEPKAERREEMIKGKTPIVEEPVVKMLPKKMVIPPPLVPYANKEDFDECWTNRPVPSCRYYDFEDLKKGGIYVLSLTEKQGWTQLFKMRETVYPKLAQAFYFSVEVDYEKVLIKSIVRNVEFIITPEILGKKLGLPLDGAKLYGDNWFTEAKESSTTVGEKRKRTAFEPETLEQSENVLNLPPSGNLPTQSISVPFVDFETSLHFDPSFGIGTKPTLPKRSKMEREISRIKRESAKILEAMMQQNNLIMHLMLEFQTYQKWLVDFVAPHMKIPPPPVNPPPHIPEFPQPENDPSQVSPL</sequence>
<keyword evidence="3" id="KW-1185">Reference proteome</keyword>
<evidence type="ECO:0000256" key="1">
    <source>
        <dbReference type="SAM" id="MobiDB-lite"/>
    </source>
</evidence>
<proteinExistence type="predicted"/>
<feature type="compositionally biased region" description="Pro residues" evidence="1">
    <location>
        <begin position="24"/>
        <end position="40"/>
    </location>
</feature>
<feature type="region of interest" description="Disordered" evidence="1">
    <location>
        <begin position="148"/>
        <end position="224"/>
    </location>
</feature>
<feature type="compositionally biased region" description="Polar residues" evidence="1">
    <location>
        <begin position="9"/>
        <end position="23"/>
    </location>
</feature>
<feature type="compositionally biased region" description="Pro residues" evidence="1">
    <location>
        <begin position="488"/>
        <end position="500"/>
    </location>
</feature>
<feature type="compositionally biased region" description="Polar residues" evidence="1">
    <location>
        <begin position="197"/>
        <end position="210"/>
    </location>
</feature>
<dbReference type="AlphaFoldDB" id="A0A2Z6NL73"/>
<accession>A0A2Z6NL73</accession>
<dbReference type="EMBL" id="DF973662">
    <property type="protein sequence ID" value="GAU37230.1"/>
    <property type="molecule type" value="Genomic_DNA"/>
</dbReference>
<evidence type="ECO:0000313" key="2">
    <source>
        <dbReference type="EMBL" id="GAU37230.1"/>
    </source>
</evidence>